<comment type="caution">
    <text evidence="2">The sequence shown here is derived from an EMBL/GenBank/DDBJ whole genome shotgun (WGS) entry which is preliminary data.</text>
</comment>
<dbReference type="Pfam" id="PF07508">
    <property type="entry name" value="Recombinase"/>
    <property type="match status" value="1"/>
</dbReference>
<name>A0A5S4W4X2_9FIRM</name>
<dbReference type="Gene3D" id="3.40.50.1390">
    <property type="entry name" value="Resolvase, N-terminal catalytic domain"/>
    <property type="match status" value="1"/>
</dbReference>
<evidence type="ECO:0000259" key="1">
    <source>
        <dbReference type="PROSITE" id="PS51737"/>
    </source>
</evidence>
<accession>A0A5S4W4X2</accession>
<dbReference type="Gene3D" id="3.90.1750.20">
    <property type="entry name" value="Putative Large Serine Recombinase, Chain B, Domain 2"/>
    <property type="match status" value="1"/>
</dbReference>
<dbReference type="InterPro" id="IPR025378">
    <property type="entry name" value="DUF4368"/>
</dbReference>
<gene>
    <name evidence="2" type="ORF">FYL31_02995</name>
</gene>
<dbReference type="InterPro" id="IPR006119">
    <property type="entry name" value="Resolv_N"/>
</dbReference>
<dbReference type="Pfam" id="PF00239">
    <property type="entry name" value="Resolvase"/>
    <property type="match status" value="1"/>
</dbReference>
<dbReference type="GO" id="GO:0003677">
    <property type="term" value="F:DNA binding"/>
    <property type="evidence" value="ECO:0007669"/>
    <property type="project" value="InterPro"/>
</dbReference>
<dbReference type="AlphaFoldDB" id="A0A5S4W4X2"/>
<dbReference type="Pfam" id="PF02534">
    <property type="entry name" value="T4SS-DNA_transf"/>
    <property type="match status" value="2"/>
</dbReference>
<dbReference type="PROSITE" id="PS51737">
    <property type="entry name" value="RECOMBINASE_DNA_BIND"/>
    <property type="match status" value="1"/>
</dbReference>
<reference evidence="2 3" key="1">
    <citation type="submission" date="2019-08" db="EMBL/GenBank/DDBJ databases">
        <authorList>
            <person name="Duncan S."/>
            <person name="Walker A."/>
        </authorList>
    </citation>
    <scope>NUCLEOTIDE SEQUENCE [LARGE SCALE GENOMIC DNA]</scope>
    <source>
        <strain evidence="2 3">T3WBe13</strain>
    </source>
</reference>
<dbReference type="Pfam" id="PF14287">
    <property type="entry name" value="DUF4368"/>
    <property type="match status" value="1"/>
</dbReference>
<dbReference type="PANTHER" id="PTHR30461">
    <property type="entry name" value="DNA-INVERTASE FROM LAMBDOID PROPHAGE"/>
    <property type="match status" value="1"/>
</dbReference>
<reference evidence="2 3" key="2">
    <citation type="submission" date="2019-09" db="EMBL/GenBank/DDBJ databases">
        <title>Strain-level analysis of Eubacterium rectale using genomes from metagenomes.</title>
        <authorList>
            <person name="Karcher N."/>
            <person name="Segata N."/>
        </authorList>
    </citation>
    <scope>NUCLEOTIDE SEQUENCE [LARGE SCALE GENOMIC DNA]</scope>
    <source>
        <strain evidence="2 3">T3WBe13</strain>
    </source>
</reference>
<dbReference type="GO" id="GO:0016020">
    <property type="term" value="C:membrane"/>
    <property type="evidence" value="ECO:0007669"/>
    <property type="project" value="InterPro"/>
</dbReference>
<dbReference type="InterPro" id="IPR036162">
    <property type="entry name" value="Resolvase-like_N_sf"/>
</dbReference>
<proteinExistence type="predicted"/>
<feature type="domain" description="Recombinase" evidence="1">
    <location>
        <begin position="536"/>
        <end position="678"/>
    </location>
</feature>
<dbReference type="EMBL" id="VSTF01000002">
    <property type="protein sequence ID" value="TYL61260.1"/>
    <property type="molecule type" value="Genomic_DNA"/>
</dbReference>
<dbReference type="Proteomes" id="UP000324327">
    <property type="component" value="Unassembled WGS sequence"/>
</dbReference>
<dbReference type="PANTHER" id="PTHR30461:SF23">
    <property type="entry name" value="DNA RECOMBINASE-RELATED"/>
    <property type="match status" value="1"/>
</dbReference>
<dbReference type="InterPro" id="IPR038109">
    <property type="entry name" value="DNA_bind_recomb_sf"/>
</dbReference>
<sequence length="997" mass="113984">MKKQFDIKKLVLLNLPYLLMGLFATNFGEAWRLAQGANVSEKFLSLFAVLPGALQSFWPSLHPLDLLVGLCCGAGLRLAVYLKSKNAKKYRHGMEYGSARWGTREDIAPYIDPVFQNNVILTKTESLTMNSRPKDPKTARNKNVLVIGGSGSGKTRFWLKPNLMQMHSSYVVTDPKGTILVECGKMLQRGAPKLGKDGKPMKDKHGKVIYEPYRIKVLNTINFRKSMHYNPFAYIHSEKDILKLVTTLIANTKGEGKAGDDFWVKAETLLYCALIGYIHYEAPVEEQNFSTLIEFINAMEVREDDEEFKNPVDLMFDALEAEKPNHFAVRQYKKYKLAAGVVCSKRLLNQAVGKSLRTHNLKPKKGAQVMRKNEKITALYERLSRDDFGKDDDQQRESNSISNQKAMLEDFAARQGFTNIVHFTDDGISGTCFDRPGFLAMMKEVEAGNVEYLCIKDMSRMGRDYLKVGQIMEILRQRGVRLIAINDGVDSARGDDDFTPFRNIMNEYYARDTSRKIRSTFQSKGKTGKHLTGTVIYGYLWNEARDQWLVDPEAAEVVKRIFAMTIEGYGPYQIASKLKSEKVLIPSAYLAQHGEGVNKNKTFKDVYGWGSSTICNLLEKREYLGHTINFKTRKHFKDKKSHYVPEDEWTIFENTHEPIIDQQTFDLVQKIRGNVRRYPNGWGEAAPLTGLLYCADCGGKMYVHRTNNGKRISQYTCSQYSKVPVGKLCTTQHRINEDVVLSLVSEMLKAIAEYAKHDRAEFVRVVQEAKSSQQTTEVRKQRTRLATAKQRVSELEVLLCKIYEDNILGKLSDSRYATLDAQYEKEQSELTAEISVLEKAVKSYEKHEKDADRFIALIDKYENFDKLTIAMLNEFIEKILVHERDRKGSIQTTQEVEIYFNFVGRFVPPAFGEVELTPEELEEIRKREERKDRLHQNYLKRKASGAQKRYEDKIKGRKKAEIEAKKAAIRAEDIAKGVFVPVSSLPQREPMKGVQTA</sequence>
<evidence type="ECO:0000313" key="3">
    <source>
        <dbReference type="Proteomes" id="UP000324327"/>
    </source>
</evidence>
<dbReference type="InterPro" id="IPR011109">
    <property type="entry name" value="DNA_bind_recombinase_dom"/>
</dbReference>
<organism evidence="2 3">
    <name type="scientific">Agathobacter rectalis</name>
    <dbReference type="NCBI Taxonomy" id="39491"/>
    <lineage>
        <taxon>Bacteria</taxon>
        <taxon>Bacillati</taxon>
        <taxon>Bacillota</taxon>
        <taxon>Clostridia</taxon>
        <taxon>Lachnospirales</taxon>
        <taxon>Lachnospiraceae</taxon>
        <taxon>Agathobacter</taxon>
    </lineage>
</organism>
<dbReference type="SUPFAM" id="SSF52540">
    <property type="entry name" value="P-loop containing nucleoside triphosphate hydrolases"/>
    <property type="match status" value="1"/>
</dbReference>
<dbReference type="RefSeq" id="WP_148871893.1">
    <property type="nucleotide sequence ID" value="NZ_VSTF01000002.1"/>
</dbReference>
<protein>
    <submittedName>
        <fullName evidence="2">DUF4368 domain-containing protein</fullName>
    </submittedName>
</protein>
<dbReference type="SMART" id="SM00857">
    <property type="entry name" value="Resolvase"/>
    <property type="match status" value="1"/>
</dbReference>
<dbReference type="InterPro" id="IPR050639">
    <property type="entry name" value="SSR_resolvase"/>
</dbReference>
<dbReference type="SUPFAM" id="SSF53041">
    <property type="entry name" value="Resolvase-like"/>
    <property type="match status" value="1"/>
</dbReference>
<evidence type="ECO:0000313" key="2">
    <source>
        <dbReference type="EMBL" id="TYL61260.1"/>
    </source>
</evidence>
<dbReference type="Pfam" id="PF13408">
    <property type="entry name" value="Zn_ribbon_recom"/>
    <property type="match status" value="1"/>
</dbReference>
<dbReference type="InterPro" id="IPR003688">
    <property type="entry name" value="TraG/VirD4"/>
</dbReference>
<dbReference type="CDD" id="cd01127">
    <property type="entry name" value="TrwB_TraG_TraD_VirD4"/>
    <property type="match status" value="1"/>
</dbReference>
<dbReference type="GO" id="GO:0000150">
    <property type="term" value="F:DNA strand exchange activity"/>
    <property type="evidence" value="ECO:0007669"/>
    <property type="project" value="InterPro"/>
</dbReference>
<dbReference type="InterPro" id="IPR027417">
    <property type="entry name" value="P-loop_NTPase"/>
</dbReference>
<dbReference type="InterPro" id="IPR025827">
    <property type="entry name" value="Zn_ribbon_recom_dom"/>
</dbReference>
<dbReference type="CDD" id="cd03770">
    <property type="entry name" value="SR_TndX_transposase"/>
    <property type="match status" value="1"/>
</dbReference>